<feature type="region of interest" description="Disordered" evidence="1">
    <location>
        <begin position="397"/>
        <end position="423"/>
    </location>
</feature>
<keyword evidence="2" id="KW-0732">Signal</keyword>
<dbReference type="Proteomes" id="UP000799770">
    <property type="component" value="Unassembled WGS sequence"/>
</dbReference>
<evidence type="ECO:0000313" key="3">
    <source>
        <dbReference type="EMBL" id="KAF2112892.1"/>
    </source>
</evidence>
<sequence length="630" mass="66681">MLRFSQIASFLSLGSVVLAATPIPNIIPFAVQGALDSCSVDTPKEYNQGGFISVNSFNIKVPKNLIAQFPAAWVPFPSMCDAGVLGYEVAVSGNVVNGQAIAAQIQIAQFLLEGGQGYIDTISDNSLKIRGGPTVRINDPDGVYSAGTPDFALFTADAENPSITAFSGFPMCIPRSTSDPKCPSSNRPAGQTNFEAPNPLKMAPFLAGDFIEYSGIKTPSGEIYAYAISALNVQITTQASDTVPNYIRMEDAIIGVFDGAANVEMADVRFIGYLSSCNGASVTVSTIDVDPCTGEESYRDIGTAVPRAGDVRCKWEFRTDTVAQSTYTREYLIRANNPVIETDDGIKAGQYVQPVTEWIQPEVDIPGSEPPPFRFSNIRGLVQGDFLAGKQYGPLSPFPGANPPAPSKTCSPSDIPGPTPSAEPVASAAAIATVQRVGTQFFLRAANTAQGLTNDQLVFNWTRTLPSSPAVSIQNAASPTATVVAPSVTADTSFVFEVKVSLKSDPTKYSKANVTVKVSKTAVDEAFVDIYTWESKQSGTITVNCHSSVVNGDSKGMTLWLSEGATKLTMTTGASAGKWIYSSNKVKKPTNIQCVSGLGGKSPVVTATTARRRRRGELGIGMGLEMSPAV</sequence>
<feature type="compositionally biased region" description="Pro residues" evidence="1">
    <location>
        <begin position="397"/>
        <end position="406"/>
    </location>
</feature>
<dbReference type="EMBL" id="ML977329">
    <property type="protein sequence ID" value="KAF2112892.1"/>
    <property type="molecule type" value="Genomic_DNA"/>
</dbReference>
<feature type="chain" id="PRO_5025334640" evidence="2">
    <location>
        <begin position="20"/>
        <end position="630"/>
    </location>
</feature>
<dbReference type="OrthoDB" id="2129641at2759"/>
<dbReference type="AlphaFoldDB" id="A0A6A5Z0F4"/>
<gene>
    <name evidence="3" type="ORF">BDV96DRAFT_496940</name>
</gene>
<feature type="signal peptide" evidence="2">
    <location>
        <begin position="1"/>
        <end position="19"/>
    </location>
</feature>
<accession>A0A6A5Z0F4</accession>
<name>A0A6A5Z0F4_9PLEO</name>
<evidence type="ECO:0000256" key="1">
    <source>
        <dbReference type="SAM" id="MobiDB-lite"/>
    </source>
</evidence>
<organism evidence="3 4">
    <name type="scientific">Lophiotrema nucula</name>
    <dbReference type="NCBI Taxonomy" id="690887"/>
    <lineage>
        <taxon>Eukaryota</taxon>
        <taxon>Fungi</taxon>
        <taxon>Dikarya</taxon>
        <taxon>Ascomycota</taxon>
        <taxon>Pezizomycotina</taxon>
        <taxon>Dothideomycetes</taxon>
        <taxon>Pleosporomycetidae</taxon>
        <taxon>Pleosporales</taxon>
        <taxon>Lophiotremataceae</taxon>
        <taxon>Lophiotrema</taxon>
    </lineage>
</organism>
<evidence type="ECO:0000256" key="2">
    <source>
        <dbReference type="SAM" id="SignalP"/>
    </source>
</evidence>
<keyword evidence="4" id="KW-1185">Reference proteome</keyword>
<evidence type="ECO:0000313" key="4">
    <source>
        <dbReference type="Proteomes" id="UP000799770"/>
    </source>
</evidence>
<reference evidence="3" key="1">
    <citation type="journal article" date="2020" name="Stud. Mycol.">
        <title>101 Dothideomycetes genomes: a test case for predicting lifestyles and emergence of pathogens.</title>
        <authorList>
            <person name="Haridas S."/>
            <person name="Albert R."/>
            <person name="Binder M."/>
            <person name="Bloem J."/>
            <person name="Labutti K."/>
            <person name="Salamov A."/>
            <person name="Andreopoulos B."/>
            <person name="Baker S."/>
            <person name="Barry K."/>
            <person name="Bills G."/>
            <person name="Bluhm B."/>
            <person name="Cannon C."/>
            <person name="Castanera R."/>
            <person name="Culley D."/>
            <person name="Daum C."/>
            <person name="Ezra D."/>
            <person name="Gonzalez J."/>
            <person name="Henrissat B."/>
            <person name="Kuo A."/>
            <person name="Liang C."/>
            <person name="Lipzen A."/>
            <person name="Lutzoni F."/>
            <person name="Magnuson J."/>
            <person name="Mondo S."/>
            <person name="Nolan M."/>
            <person name="Ohm R."/>
            <person name="Pangilinan J."/>
            <person name="Park H.-J."/>
            <person name="Ramirez L."/>
            <person name="Alfaro M."/>
            <person name="Sun H."/>
            <person name="Tritt A."/>
            <person name="Yoshinaga Y."/>
            <person name="Zwiers L.-H."/>
            <person name="Turgeon B."/>
            <person name="Goodwin S."/>
            <person name="Spatafora J."/>
            <person name="Crous P."/>
            <person name="Grigoriev I."/>
        </authorList>
    </citation>
    <scope>NUCLEOTIDE SEQUENCE</scope>
    <source>
        <strain evidence="3">CBS 627.86</strain>
    </source>
</reference>
<protein>
    <submittedName>
        <fullName evidence="3">Uncharacterized protein</fullName>
    </submittedName>
</protein>
<proteinExistence type="predicted"/>